<accession>A0ABT2WSY0</accession>
<dbReference type="EMBL" id="JAOVQN010000010">
    <property type="protein sequence ID" value="MCU9838362.1"/>
    <property type="molecule type" value="Genomic_DNA"/>
</dbReference>
<comment type="caution">
    <text evidence="1">The sequence shown here is derived from an EMBL/GenBank/DDBJ whole genome shotgun (WGS) entry which is preliminary data.</text>
</comment>
<sequence length="108" mass="11961">MGPFWRGGLAALPLATPEMGRGEQMFNPIQATDLARIIMARLTKGPDPGAHEIGRPERVTQGRLLKAIRRWLELRPVPVLPIPRFQARGISRVGDALRFEPISTTALD</sequence>
<reference evidence="1 2" key="1">
    <citation type="submission" date="2022-10" db="EMBL/GenBank/DDBJ databases">
        <title>Ruegeria sp. nov., isolated from ocean surface water.</title>
        <authorList>
            <person name="He W."/>
            <person name="Wang L."/>
            <person name="Zhang D.-F."/>
        </authorList>
    </citation>
    <scope>NUCLEOTIDE SEQUENCE [LARGE SCALE GENOMIC DNA]</scope>
    <source>
        <strain evidence="1 2">WL0004</strain>
    </source>
</reference>
<dbReference type="SUPFAM" id="SSF51735">
    <property type="entry name" value="NAD(P)-binding Rossmann-fold domains"/>
    <property type="match status" value="1"/>
</dbReference>
<organism evidence="1 2">
    <name type="scientific">Ruegeria marisflavi</name>
    <dbReference type="NCBI Taxonomy" id="2984152"/>
    <lineage>
        <taxon>Bacteria</taxon>
        <taxon>Pseudomonadati</taxon>
        <taxon>Pseudomonadota</taxon>
        <taxon>Alphaproteobacteria</taxon>
        <taxon>Rhodobacterales</taxon>
        <taxon>Roseobacteraceae</taxon>
        <taxon>Ruegeria</taxon>
    </lineage>
</organism>
<proteinExistence type="predicted"/>
<evidence type="ECO:0000313" key="1">
    <source>
        <dbReference type="EMBL" id="MCU9838362.1"/>
    </source>
</evidence>
<evidence type="ECO:0000313" key="2">
    <source>
        <dbReference type="Proteomes" id="UP001321014"/>
    </source>
</evidence>
<dbReference type="Gene3D" id="3.40.50.720">
    <property type="entry name" value="NAD(P)-binding Rossmann-like Domain"/>
    <property type="match status" value="1"/>
</dbReference>
<dbReference type="Proteomes" id="UP001321014">
    <property type="component" value="Unassembled WGS sequence"/>
</dbReference>
<dbReference type="RefSeq" id="WP_263388406.1">
    <property type="nucleotide sequence ID" value="NZ_JAOVQN010000010.1"/>
</dbReference>
<name>A0ABT2WSY0_9RHOB</name>
<keyword evidence="2" id="KW-1185">Reference proteome</keyword>
<dbReference type="InterPro" id="IPR036291">
    <property type="entry name" value="NAD(P)-bd_dom_sf"/>
</dbReference>
<gene>
    <name evidence="1" type="ORF">OEZ49_11340</name>
</gene>
<protein>
    <submittedName>
        <fullName evidence="1">Uncharacterized protein</fullName>
    </submittedName>
</protein>